<evidence type="ECO:0000256" key="3">
    <source>
        <dbReference type="ARBA" id="ARBA00022691"/>
    </source>
</evidence>
<comment type="cofactor">
    <cofactor evidence="1">
        <name>[4Fe-4S] cluster</name>
        <dbReference type="ChEBI" id="CHEBI:49883"/>
    </cofactor>
</comment>
<keyword evidence="7" id="KW-0411">Iron-sulfur</keyword>
<dbReference type="SFLD" id="SFLDS00029">
    <property type="entry name" value="Radical_SAM"/>
    <property type="match status" value="1"/>
</dbReference>
<name>A0A1R1S9D9_9ACTN</name>
<dbReference type="RefSeq" id="WP_065966988.1">
    <property type="nucleotide sequence ID" value="NZ_ASQP01000439.1"/>
</dbReference>
<dbReference type="NCBIfam" id="TIGR04085">
    <property type="entry name" value="rSAM_more_4Fe4S"/>
    <property type="match status" value="1"/>
</dbReference>
<dbReference type="InterPro" id="IPR006638">
    <property type="entry name" value="Elp3/MiaA/NifB-like_rSAM"/>
</dbReference>
<keyword evidence="3" id="KW-0949">S-adenosyl-L-methionine</keyword>
<keyword evidence="4" id="KW-0479">Metal-binding</keyword>
<evidence type="ECO:0000256" key="4">
    <source>
        <dbReference type="ARBA" id="ARBA00022723"/>
    </source>
</evidence>
<dbReference type="CDD" id="cd01335">
    <property type="entry name" value="Radical_SAM"/>
    <property type="match status" value="1"/>
</dbReference>
<comment type="caution">
    <text evidence="9">The sequence shown here is derived from an EMBL/GenBank/DDBJ whole genome shotgun (WGS) entry which is preliminary data.</text>
</comment>
<evidence type="ECO:0000256" key="1">
    <source>
        <dbReference type="ARBA" id="ARBA00001966"/>
    </source>
</evidence>
<dbReference type="Gene3D" id="3.20.20.70">
    <property type="entry name" value="Aldolase class I"/>
    <property type="match status" value="1"/>
</dbReference>
<keyword evidence="6" id="KW-0408">Iron</keyword>
<accession>A0A1R1S9D9</accession>
<dbReference type="SUPFAM" id="SSF102114">
    <property type="entry name" value="Radical SAM enzymes"/>
    <property type="match status" value="1"/>
</dbReference>
<dbReference type="SFLD" id="SFLDG01386">
    <property type="entry name" value="main_SPASM_domain-containing"/>
    <property type="match status" value="1"/>
</dbReference>
<dbReference type="SMART" id="SM00729">
    <property type="entry name" value="Elp3"/>
    <property type="match status" value="1"/>
</dbReference>
<dbReference type="GO" id="GO:0032324">
    <property type="term" value="P:molybdopterin cofactor biosynthetic process"/>
    <property type="evidence" value="ECO:0007669"/>
    <property type="project" value="UniProtKB-ARBA"/>
</dbReference>
<dbReference type="SMR" id="A0A1R1S9D9"/>
<dbReference type="InterPro" id="IPR007197">
    <property type="entry name" value="rSAM"/>
</dbReference>
<dbReference type="GO" id="GO:0046872">
    <property type="term" value="F:metal ion binding"/>
    <property type="evidence" value="ECO:0007669"/>
    <property type="project" value="UniProtKB-KW"/>
</dbReference>
<dbReference type="Proteomes" id="UP000186168">
    <property type="component" value="Unassembled WGS sequence"/>
</dbReference>
<dbReference type="InterPro" id="IPR013785">
    <property type="entry name" value="Aldolase_TIM"/>
</dbReference>
<sequence>MKLLEQWYDLIVPEDLVYFRHSGRRLVTNPELAAWCVLTEPESTVLEALGRGQAPPSPGDGSVDVERVLATLVLKWIVYLPGHRPAVRHPEPDLTTVYYAITDGCNLRCPYCYASSEKCLPGELTTEESLDLVDQAADMGVRQFIFTGGEPMLRKDLFEVAAHARARGLTTNMITNGTMIRTPGTARRIAEIFGTVTVSIDGGTAEIHERTRGKGTFARTGKGLGLLNEAGVVPVINHVVTPENVDALEKVCAFVDDLKVRRVRLMYHSDLGRAATDGYDFGWLDFQKIQEFFWVNPMADKLLPDGPRAAKPCSIRGNCGMGGNEIYVNSLGDVYPCKLVTEPVHKAGNVRQRPLAELFAAPVLADMRTNSVFSGENLKDCRRCYIRAACGGGCRAYHMAETGDVHRNGRHLCRMLRHSMISNWWRATGVDGRQLVEHQEEMLRPHLVRDDTVHPVYEDWKTAGRRLLPLVD</sequence>
<dbReference type="SFLD" id="SFLDG01067">
    <property type="entry name" value="SPASM/twitch_domain_containing"/>
    <property type="match status" value="1"/>
</dbReference>
<keyword evidence="5" id="KW-0560">Oxidoreductase</keyword>
<protein>
    <submittedName>
        <fullName evidence="9">Radical SAM domain-containing protein</fullName>
    </submittedName>
</protein>
<keyword evidence="10" id="KW-1185">Reference proteome</keyword>
<evidence type="ECO:0000259" key="8">
    <source>
        <dbReference type="PROSITE" id="PS51918"/>
    </source>
</evidence>
<dbReference type="AlphaFoldDB" id="A0A1R1S9D9"/>
<keyword evidence="2" id="KW-0004">4Fe-4S</keyword>
<evidence type="ECO:0000256" key="2">
    <source>
        <dbReference type="ARBA" id="ARBA00022485"/>
    </source>
</evidence>
<proteinExistence type="predicted"/>
<evidence type="ECO:0000313" key="10">
    <source>
        <dbReference type="Proteomes" id="UP000186168"/>
    </source>
</evidence>
<evidence type="ECO:0000256" key="6">
    <source>
        <dbReference type="ARBA" id="ARBA00023004"/>
    </source>
</evidence>
<dbReference type="GeneID" id="96747068"/>
<dbReference type="STRING" id="67365.GCA_001704635_02172"/>
<dbReference type="PANTHER" id="PTHR11228:SF7">
    <property type="entry name" value="PQQA PEPTIDE CYCLASE"/>
    <property type="match status" value="1"/>
</dbReference>
<dbReference type="InterPro" id="IPR023885">
    <property type="entry name" value="4Fe4S-binding_SPASM_dom"/>
</dbReference>
<dbReference type="InterPro" id="IPR000385">
    <property type="entry name" value="MoaA_NifB_PqqE_Fe-S-bd_CS"/>
</dbReference>
<evidence type="ECO:0000256" key="5">
    <source>
        <dbReference type="ARBA" id="ARBA00023002"/>
    </source>
</evidence>
<evidence type="ECO:0000313" key="9">
    <source>
        <dbReference type="EMBL" id="OMI34822.1"/>
    </source>
</evidence>
<dbReference type="Pfam" id="PF04055">
    <property type="entry name" value="Radical_SAM"/>
    <property type="match status" value="1"/>
</dbReference>
<dbReference type="NCBIfam" id="NF045574">
    <property type="entry name" value="sacti_mat_StsB"/>
    <property type="match status" value="1"/>
</dbReference>
<dbReference type="GO" id="GO:0051539">
    <property type="term" value="F:4 iron, 4 sulfur cluster binding"/>
    <property type="evidence" value="ECO:0007669"/>
    <property type="project" value="UniProtKB-KW"/>
</dbReference>
<dbReference type="InterPro" id="IPR050377">
    <property type="entry name" value="Radical_SAM_PqqE_MftC-like"/>
</dbReference>
<dbReference type="InterPro" id="IPR058240">
    <property type="entry name" value="rSAM_sf"/>
</dbReference>
<gene>
    <name evidence="9" type="ORF">SPAR_34486</name>
</gene>
<dbReference type="EMBL" id="ASQP01000439">
    <property type="protein sequence ID" value="OMI34822.1"/>
    <property type="molecule type" value="Genomic_DNA"/>
</dbReference>
<reference evidence="9 10" key="1">
    <citation type="submission" date="2013-05" db="EMBL/GenBank/DDBJ databases">
        <title>Genome sequence of Streptomyces sparsogenes DSM 40356.</title>
        <authorList>
            <person name="Coyne S."/>
            <person name="Seebeck F.P."/>
        </authorList>
    </citation>
    <scope>NUCLEOTIDE SEQUENCE [LARGE SCALE GENOMIC DNA]</scope>
    <source>
        <strain evidence="9 10">DSM 40356</strain>
    </source>
</reference>
<feature type="domain" description="Radical SAM core" evidence="8">
    <location>
        <begin position="91"/>
        <end position="308"/>
    </location>
</feature>
<organism evidence="9 10">
    <name type="scientific">Streptomyces sparsogenes DSM 40356</name>
    <dbReference type="NCBI Taxonomy" id="1331668"/>
    <lineage>
        <taxon>Bacteria</taxon>
        <taxon>Bacillati</taxon>
        <taxon>Actinomycetota</taxon>
        <taxon>Actinomycetes</taxon>
        <taxon>Kitasatosporales</taxon>
        <taxon>Streptomycetaceae</taxon>
        <taxon>Streptomyces</taxon>
    </lineage>
</organism>
<dbReference type="InterPro" id="IPR054666">
    <property type="entry name" value="Sacti_mat_StsB"/>
</dbReference>
<dbReference type="Pfam" id="PF13186">
    <property type="entry name" value="SPASM"/>
    <property type="match status" value="1"/>
</dbReference>
<dbReference type="PANTHER" id="PTHR11228">
    <property type="entry name" value="RADICAL SAM DOMAIN PROTEIN"/>
    <property type="match status" value="1"/>
</dbReference>
<dbReference type="PROSITE" id="PS51918">
    <property type="entry name" value="RADICAL_SAM"/>
    <property type="match status" value="1"/>
</dbReference>
<dbReference type="PROSITE" id="PS01305">
    <property type="entry name" value="MOAA_NIFB_PQQE"/>
    <property type="match status" value="1"/>
</dbReference>
<dbReference type="GO" id="GO:0016491">
    <property type="term" value="F:oxidoreductase activity"/>
    <property type="evidence" value="ECO:0007669"/>
    <property type="project" value="UniProtKB-KW"/>
</dbReference>
<evidence type="ECO:0000256" key="7">
    <source>
        <dbReference type="ARBA" id="ARBA00023014"/>
    </source>
</evidence>